<sequence>MKNIVTSIIILFIATSLFPKEIEKLDAVVGSGIIKPPKKSMPKAMMYSIMLPGWGNFYAGNKGTGKVLLGAEIAIWLGYFGFQYYGNIQKDDYMLYAHEKAGANFSRKGEDYYDAVEVHWTSEEYNRYVMEDARLLYPNDPELQNQYVQEHGCQYFHHHPDHQE</sequence>
<gene>
    <name evidence="1" type="ORF">S03H2_16967</name>
</gene>
<dbReference type="AlphaFoldDB" id="X1FHJ2"/>
<reference evidence="1" key="1">
    <citation type="journal article" date="2014" name="Front. Microbiol.">
        <title>High frequency of phylogenetically diverse reductive dehalogenase-homologous genes in deep subseafloor sedimentary metagenomes.</title>
        <authorList>
            <person name="Kawai M."/>
            <person name="Futagami T."/>
            <person name="Toyoda A."/>
            <person name="Takaki Y."/>
            <person name="Nishi S."/>
            <person name="Hori S."/>
            <person name="Arai W."/>
            <person name="Tsubouchi T."/>
            <person name="Morono Y."/>
            <person name="Uchiyama I."/>
            <person name="Ito T."/>
            <person name="Fujiyama A."/>
            <person name="Inagaki F."/>
            <person name="Takami H."/>
        </authorList>
    </citation>
    <scope>NUCLEOTIDE SEQUENCE</scope>
    <source>
        <strain evidence="1">Expedition CK06-06</strain>
    </source>
</reference>
<name>X1FHJ2_9ZZZZ</name>
<comment type="caution">
    <text evidence="1">The sequence shown here is derived from an EMBL/GenBank/DDBJ whole genome shotgun (WGS) entry which is preliminary data.</text>
</comment>
<dbReference type="EMBL" id="BARU01008716">
    <property type="protein sequence ID" value="GAH44432.1"/>
    <property type="molecule type" value="Genomic_DNA"/>
</dbReference>
<evidence type="ECO:0008006" key="2">
    <source>
        <dbReference type="Google" id="ProtNLM"/>
    </source>
</evidence>
<evidence type="ECO:0000313" key="1">
    <source>
        <dbReference type="EMBL" id="GAH44432.1"/>
    </source>
</evidence>
<protein>
    <recommendedName>
        <fullName evidence="2">DUF5683 domain-containing protein</fullName>
    </recommendedName>
</protein>
<accession>X1FHJ2</accession>
<proteinExistence type="predicted"/>
<organism evidence="1">
    <name type="scientific">marine sediment metagenome</name>
    <dbReference type="NCBI Taxonomy" id="412755"/>
    <lineage>
        <taxon>unclassified sequences</taxon>
        <taxon>metagenomes</taxon>
        <taxon>ecological metagenomes</taxon>
    </lineage>
</organism>